<comment type="similarity">
    <text evidence="2 12">Belongs to the CDP-alcohol phosphatidyltransferase class-I family.</text>
</comment>
<keyword evidence="5 13" id="KW-0812">Transmembrane</keyword>
<evidence type="ECO:0000256" key="13">
    <source>
        <dbReference type="SAM" id="Phobius"/>
    </source>
</evidence>
<reference evidence="14 15" key="1">
    <citation type="submission" date="2021-07" db="EMBL/GenBank/DDBJ databases">
        <title>A novel Jannaschia species isolated from marine dinoflagellate Ceratoperidinium margalefii.</title>
        <authorList>
            <person name="Jiang Y."/>
            <person name="Li Z."/>
        </authorList>
    </citation>
    <scope>NUCLEOTIDE SEQUENCE [LARGE SCALE GENOMIC DNA]</scope>
    <source>
        <strain evidence="14 15">J12C1-MA-4</strain>
    </source>
</reference>
<dbReference type="InterPro" id="IPR026027">
    <property type="entry name" value="PcS"/>
</dbReference>
<feature type="transmembrane region" description="Helical" evidence="13">
    <location>
        <begin position="206"/>
        <end position="225"/>
    </location>
</feature>
<comment type="cofactor">
    <cofactor evidence="12">
        <name>Mn(2+)</name>
        <dbReference type="ChEBI" id="CHEBI:29035"/>
    </cofactor>
</comment>
<keyword evidence="12" id="KW-1003">Cell membrane</keyword>
<feature type="transmembrane region" description="Helical" evidence="13">
    <location>
        <begin position="93"/>
        <end position="112"/>
    </location>
</feature>
<sequence length="231" mass="25367">MRFRAYSVHLFTAAGASLAMLALLEAAQQDWAMMTIWLTVAFIVDGIDGPLARRYDVTTHAPVIDGVLLDLIIDFLTYVMIPAYALYGSGLLPGWPGWLVVLLIPFASSLYFSDTRMKTADKSFRGFPGCWNMVALATLVIVPPPPVILGIVLVLSAAQFLNLKFVHPVRTARWRIVSLPVALIWVTSIAYAAWTDFASNPTLTTVVTVTSIYLLAAGVAQQIIYDRGYAR</sequence>
<dbReference type="PIRSF" id="PIRSF000851">
    <property type="entry name" value="PcS"/>
    <property type="match status" value="1"/>
</dbReference>
<name>A0A8F6TVM0_9RHOB</name>
<keyword evidence="6 13" id="KW-1133">Transmembrane helix</keyword>
<protein>
    <recommendedName>
        <fullName evidence="12">Phosphatidylcholine synthase</fullName>
        <shortName evidence="12">PC synthase</shortName>
        <shortName evidence="12">PCS</shortName>
        <ecNumber evidence="12">2.7.8.24</ecNumber>
    </recommendedName>
    <alternativeName>
        <fullName evidence="12">CDP-diglyceride-choline O-phosphatidyltransferase</fullName>
    </alternativeName>
</protein>
<evidence type="ECO:0000256" key="8">
    <source>
        <dbReference type="ARBA" id="ARBA00023136"/>
    </source>
</evidence>
<feature type="transmembrane region" description="Helical" evidence="13">
    <location>
        <begin position="177"/>
        <end position="194"/>
    </location>
</feature>
<evidence type="ECO:0000256" key="2">
    <source>
        <dbReference type="ARBA" id="ARBA00010441"/>
    </source>
</evidence>
<keyword evidence="3 12" id="KW-0444">Lipid biosynthesis</keyword>
<keyword evidence="15" id="KW-1185">Reference proteome</keyword>
<dbReference type="EMBL" id="CP079194">
    <property type="protein sequence ID" value="QXT39283.1"/>
    <property type="molecule type" value="Genomic_DNA"/>
</dbReference>
<dbReference type="Proteomes" id="UP000825009">
    <property type="component" value="Chromosome"/>
</dbReference>
<dbReference type="AlphaFoldDB" id="A0A8F6TVM0"/>
<dbReference type="EC" id="2.7.8.24" evidence="12"/>
<evidence type="ECO:0000313" key="14">
    <source>
        <dbReference type="EMBL" id="QXT39283.1"/>
    </source>
</evidence>
<evidence type="ECO:0000256" key="4">
    <source>
        <dbReference type="ARBA" id="ARBA00022679"/>
    </source>
</evidence>
<dbReference type="KEGG" id="gce:KYE46_15355"/>
<keyword evidence="7 12" id="KW-0443">Lipid metabolism</keyword>
<evidence type="ECO:0000256" key="6">
    <source>
        <dbReference type="ARBA" id="ARBA00022989"/>
    </source>
</evidence>
<dbReference type="GO" id="GO:0016020">
    <property type="term" value="C:membrane"/>
    <property type="evidence" value="ECO:0007669"/>
    <property type="project" value="InterPro"/>
</dbReference>
<keyword evidence="4 12" id="KW-0808">Transferase</keyword>
<keyword evidence="10 12" id="KW-1208">Phospholipid metabolism</keyword>
<keyword evidence="9 12" id="KW-0594">Phospholipid biosynthesis</keyword>
<proteinExistence type="inferred from homology"/>
<organism evidence="14 15">
    <name type="scientific">Gymnodinialimonas ceratoperidinii</name>
    <dbReference type="NCBI Taxonomy" id="2856823"/>
    <lineage>
        <taxon>Bacteria</taxon>
        <taxon>Pseudomonadati</taxon>
        <taxon>Pseudomonadota</taxon>
        <taxon>Alphaproteobacteria</taxon>
        <taxon>Rhodobacterales</taxon>
        <taxon>Paracoccaceae</taxon>
        <taxon>Gymnodinialimonas</taxon>
    </lineage>
</organism>
<evidence type="ECO:0000313" key="15">
    <source>
        <dbReference type="Proteomes" id="UP000825009"/>
    </source>
</evidence>
<evidence type="ECO:0000256" key="1">
    <source>
        <dbReference type="ARBA" id="ARBA00004127"/>
    </source>
</evidence>
<gene>
    <name evidence="14" type="ORF">KYE46_15355</name>
</gene>
<comment type="subcellular location">
    <subcellularLocation>
        <location evidence="12">Cell inner membrane</location>
        <topology evidence="12">Multi-pass membrane protein</topology>
    </subcellularLocation>
    <subcellularLocation>
        <location evidence="1">Endomembrane system</location>
        <topology evidence="1">Multi-pass membrane protein</topology>
    </subcellularLocation>
</comment>
<feature type="transmembrane region" description="Helical" evidence="13">
    <location>
        <begin position="67"/>
        <end position="87"/>
    </location>
</feature>
<evidence type="ECO:0000256" key="10">
    <source>
        <dbReference type="ARBA" id="ARBA00023264"/>
    </source>
</evidence>
<keyword evidence="12" id="KW-0997">Cell inner membrane</keyword>
<keyword evidence="8 12" id="KW-0472">Membrane</keyword>
<dbReference type="Pfam" id="PF01066">
    <property type="entry name" value="CDP-OH_P_transf"/>
    <property type="match status" value="1"/>
</dbReference>
<dbReference type="RefSeq" id="WP_219001759.1">
    <property type="nucleotide sequence ID" value="NZ_CP079194.1"/>
</dbReference>
<evidence type="ECO:0000256" key="9">
    <source>
        <dbReference type="ARBA" id="ARBA00023209"/>
    </source>
</evidence>
<evidence type="ECO:0000256" key="11">
    <source>
        <dbReference type="ARBA" id="ARBA00037468"/>
    </source>
</evidence>
<evidence type="ECO:0000256" key="7">
    <source>
        <dbReference type="ARBA" id="ARBA00023098"/>
    </source>
</evidence>
<keyword evidence="12" id="KW-0464">Manganese</keyword>
<dbReference type="InterPro" id="IPR000462">
    <property type="entry name" value="CDP-OH_P_trans"/>
</dbReference>
<dbReference type="GO" id="GO:0008654">
    <property type="term" value="P:phospholipid biosynthetic process"/>
    <property type="evidence" value="ECO:0007669"/>
    <property type="project" value="InterPro"/>
</dbReference>
<evidence type="ECO:0000256" key="5">
    <source>
        <dbReference type="ARBA" id="ARBA00022692"/>
    </source>
</evidence>
<comment type="catalytic activity">
    <reaction evidence="12">
        <text>a CDP-1,2-diacyl-sn-glycerol + choline = a 1,2-diacyl-sn-glycero-3-phosphocholine + CMP + H(+)</text>
        <dbReference type="Rhea" id="RHEA:14597"/>
        <dbReference type="ChEBI" id="CHEBI:15354"/>
        <dbReference type="ChEBI" id="CHEBI:15378"/>
        <dbReference type="ChEBI" id="CHEBI:57643"/>
        <dbReference type="ChEBI" id="CHEBI:58332"/>
        <dbReference type="ChEBI" id="CHEBI:60377"/>
        <dbReference type="EC" id="2.7.8.24"/>
    </reaction>
</comment>
<dbReference type="GO" id="GO:0016780">
    <property type="term" value="F:phosphotransferase activity, for other substituted phosphate groups"/>
    <property type="evidence" value="ECO:0007669"/>
    <property type="project" value="InterPro"/>
</dbReference>
<evidence type="ECO:0000256" key="3">
    <source>
        <dbReference type="ARBA" id="ARBA00022516"/>
    </source>
</evidence>
<comment type="function">
    <text evidence="11 12">Condenses choline with CDP-diglyceride to produce phosphatidylcholine and CMP.</text>
</comment>
<accession>A0A8F6TVM0</accession>
<evidence type="ECO:0000256" key="12">
    <source>
        <dbReference type="PIRNR" id="PIRNR000851"/>
    </source>
</evidence>